<keyword evidence="6" id="KW-0378">Hydrolase</keyword>
<dbReference type="GO" id="GO:0043138">
    <property type="term" value="F:3'-5' DNA helicase activity"/>
    <property type="evidence" value="ECO:0007669"/>
    <property type="project" value="TreeGrafter"/>
</dbReference>
<dbReference type="PANTHER" id="PTHR47957">
    <property type="entry name" value="ATP-DEPENDENT HELICASE HRQ1"/>
    <property type="match status" value="1"/>
</dbReference>
<evidence type="ECO:0000313" key="6">
    <source>
        <dbReference type="EMBL" id="TDW18959.1"/>
    </source>
</evidence>
<dbReference type="InterPro" id="IPR014001">
    <property type="entry name" value="Helicase_ATP-bd"/>
</dbReference>
<dbReference type="PROSITE" id="PS51194">
    <property type="entry name" value="HELICASE_CTER"/>
    <property type="match status" value="1"/>
</dbReference>
<comment type="caution">
    <text evidence="6">The sequence shown here is derived from an EMBL/GenBank/DDBJ whole genome shotgun (WGS) entry which is preliminary data.</text>
</comment>
<dbReference type="GO" id="GO:0005524">
    <property type="term" value="F:ATP binding"/>
    <property type="evidence" value="ECO:0007669"/>
    <property type="project" value="UniProtKB-KW"/>
</dbReference>
<dbReference type="InterPro" id="IPR001650">
    <property type="entry name" value="Helicase_C-like"/>
</dbReference>
<evidence type="ECO:0000259" key="4">
    <source>
        <dbReference type="PROSITE" id="PS51192"/>
    </source>
</evidence>
<dbReference type="Pfam" id="PF00271">
    <property type="entry name" value="Helicase_C"/>
    <property type="match status" value="1"/>
</dbReference>
<dbReference type="GO" id="GO:0036297">
    <property type="term" value="P:interstrand cross-link repair"/>
    <property type="evidence" value="ECO:0007669"/>
    <property type="project" value="TreeGrafter"/>
</dbReference>
<name>A0A4R7ZM99_9ACTN</name>
<feature type="region of interest" description="Disordered" evidence="3">
    <location>
        <begin position="525"/>
        <end position="547"/>
    </location>
</feature>
<keyword evidence="1" id="KW-0547">Nucleotide-binding</keyword>
<reference evidence="6 7" key="1">
    <citation type="submission" date="2019-03" db="EMBL/GenBank/DDBJ databases">
        <title>Genomic Encyclopedia of Type Strains, Phase III (KMG-III): the genomes of soil and plant-associated and newly described type strains.</title>
        <authorList>
            <person name="Whitman W."/>
        </authorList>
    </citation>
    <scope>NUCLEOTIDE SEQUENCE [LARGE SCALE GENOMIC DNA]</scope>
    <source>
        <strain evidence="6 7">VKM Ac-2570</strain>
    </source>
</reference>
<evidence type="ECO:0000313" key="7">
    <source>
        <dbReference type="Proteomes" id="UP000295447"/>
    </source>
</evidence>
<dbReference type="Proteomes" id="UP000295447">
    <property type="component" value="Unassembled WGS sequence"/>
</dbReference>
<dbReference type="InterPro" id="IPR027417">
    <property type="entry name" value="P-loop_NTPase"/>
</dbReference>
<evidence type="ECO:0000256" key="1">
    <source>
        <dbReference type="ARBA" id="ARBA00022741"/>
    </source>
</evidence>
<evidence type="ECO:0000259" key="5">
    <source>
        <dbReference type="PROSITE" id="PS51194"/>
    </source>
</evidence>
<dbReference type="OrthoDB" id="3197455at2"/>
<dbReference type="SUPFAM" id="SSF52540">
    <property type="entry name" value="P-loop containing nucleoside triphosphate hydrolases"/>
    <property type="match status" value="1"/>
</dbReference>
<proteinExistence type="predicted"/>
<protein>
    <submittedName>
        <fullName evidence="6">RAD3-like DEAD/DEAH box helicase</fullName>
    </submittedName>
</protein>
<dbReference type="GO" id="GO:0003676">
    <property type="term" value="F:nucleic acid binding"/>
    <property type="evidence" value="ECO:0007669"/>
    <property type="project" value="InterPro"/>
</dbReference>
<dbReference type="SMART" id="SM00487">
    <property type="entry name" value="DEXDc"/>
    <property type="match status" value="1"/>
</dbReference>
<keyword evidence="6" id="KW-0347">Helicase</keyword>
<feature type="domain" description="Helicase C-terminal" evidence="5">
    <location>
        <begin position="507"/>
        <end position="673"/>
    </location>
</feature>
<dbReference type="PANTHER" id="PTHR47957:SF3">
    <property type="entry name" value="ATP-DEPENDENT HELICASE HRQ1"/>
    <property type="match status" value="1"/>
</dbReference>
<dbReference type="RefSeq" id="WP_134121874.1">
    <property type="nucleotide sequence ID" value="NZ_SODF01000002.1"/>
</dbReference>
<dbReference type="PROSITE" id="PS51192">
    <property type="entry name" value="HELICASE_ATP_BIND_1"/>
    <property type="match status" value="1"/>
</dbReference>
<dbReference type="NCBIfam" id="NF041067">
    <property type="entry name" value="DpdJ"/>
    <property type="match status" value="1"/>
</dbReference>
<evidence type="ECO:0000256" key="2">
    <source>
        <dbReference type="ARBA" id="ARBA00022840"/>
    </source>
</evidence>
<dbReference type="EMBL" id="SODF01000002">
    <property type="protein sequence ID" value="TDW18959.1"/>
    <property type="molecule type" value="Genomic_DNA"/>
</dbReference>
<evidence type="ECO:0000256" key="3">
    <source>
        <dbReference type="SAM" id="MobiDB-lite"/>
    </source>
</evidence>
<dbReference type="GO" id="GO:0006289">
    <property type="term" value="P:nucleotide-excision repair"/>
    <property type="evidence" value="ECO:0007669"/>
    <property type="project" value="TreeGrafter"/>
</dbReference>
<dbReference type="InterPro" id="IPR011545">
    <property type="entry name" value="DEAD/DEAH_box_helicase_dom"/>
</dbReference>
<keyword evidence="2" id="KW-0067">ATP-binding</keyword>
<dbReference type="Gene3D" id="3.40.50.300">
    <property type="entry name" value="P-loop containing nucleotide triphosphate hydrolases"/>
    <property type="match status" value="3"/>
</dbReference>
<feature type="domain" description="Helicase ATP-binding" evidence="4">
    <location>
        <begin position="171"/>
        <end position="433"/>
    </location>
</feature>
<sequence length="1498" mass="166223">MNPTLLTRVLDRLESLEDPLLCWGVVDGGFSDDELREVIERELTESREWELDAEAVIEAMKARALLIYDPNTAPPRWRTRNGETIRLVARLRQIFLDKSWQDGTNLISDFRYARRPRFYPKRDQPWDTLFDDLSGIADVQRSVIDVMTLRDGKHDDLSGFQVRATRQILTGLQSQVTTATVVGAGTGSGKTNAFYLPAFSYLAGIEDSSAWTRALAVYPRIELLKDQLDTAFAHARRLDGLWQSLHGRPMSIGALYGSTPANAGNAKAAYTGWGKRSNGMVSPQLRCPGDGYQRCGGELIWPFADIDREVERLVCNTCRREFDQSQVVLTRKRMQNNPPDLLFVTTEMLNRGLSDLQLRRPLGIDVAQAMKPRMMLLDEIHTYDGTTGAQAAMVLRRWHHSVQAPVTFVGLSATLSNPVRHMADLTGVADDLVTSIAPEPEELEYEGAEYLLALRSDPTSGASVLSTTIQTSMLLPRTQDVPGARISQGIFGTKAFVFTDDLDVTNRLFYYLLDAEGQRYVERRTKSVKPPLASKRALEPGDDATTQRRAGQVWDLPVTIGHRFNRKGDGLNVSRTTSQDSGVEIDSQLIVATASLEVGFDDPDVGVVIQHKAPRGVAPFLQRKGRAGRKRTMRPYTAVVLSDYGRDRATYEAWDSLFDPVLPDLVLPIRNRAVLRMQATIAMVDWLTAQLQMQDVPPSTKTWGALAKQPAANFAKPGRETQLKAAAILNSVLRDPGRQRSLRTWVQNALRLSDAEVNEILWHPPRPLLLAAVPTLKRRLQHNWAVASAGSLDEFRDLSGDNPLPDFFPMNLFSELSLPESYVSAPPQLQWETDRELHAMGLGQMLREYAPGRVSRRFATRNPEHRHWIRVPLGQSDVSIELSEILPIYGIEGPSTIAIDGEPVVTTVVRPDQILVEHPPPFVKDSSNATMLWGSQLLETGPGLVVRVPTADPIGRFISEMRFFLHGQSAHINVHRAAVGSDATVVLENGTEERVHARFSLHGEPVALGSTYDVDGLRIRVDLPGQIETPAEVLPGLRSAWFKHVLMTDAELLATLNTFRIDWLHQCLEAMLLTTAVRDKCTVAEAYASIHGSFATRLNETLDAMFRSSSVLESESKAVTNMGKRLRDAFADPSVATRLDVLASQFWSPEPERFNEWLRERTMSTMGHAALAAARQICPEHDPEGIVVDIEPGFDAEGVPRTGEIWLTESSAGGGGFIEALAARVRPDPRRFLRLVMRATQPSMYELVDTHLRRVIRLINDDSTWGQLVSEFRSATDQASRVKTLNGIRDGLRKAGIYGAEQSVISSLSNRVLRPGSSAATDHALGALIQEWREEEERLGVEIPPRTWAYLMRARADLDPGLVLVAGATERQRMDAIQSLLWPRGWQLRAEELHAWNPFAENLPAAPDLLRSITAAGEPPMALSNDIAVTLRAVLAERGSAQIMATPDQAVALANLLVDLSIEPVVTEYLSVHPRVVEIDHQANGNVVVALELAEVSA</sequence>
<organism evidence="6 7">
    <name type="scientific">Kribbella kalugense</name>
    <dbReference type="NCBI Taxonomy" id="2512221"/>
    <lineage>
        <taxon>Bacteria</taxon>
        <taxon>Bacillati</taxon>
        <taxon>Actinomycetota</taxon>
        <taxon>Actinomycetes</taxon>
        <taxon>Propionibacteriales</taxon>
        <taxon>Kribbellaceae</taxon>
        <taxon>Kribbella</taxon>
    </lineage>
</organism>
<keyword evidence="7" id="KW-1185">Reference proteome</keyword>
<accession>A0A4R7ZM99</accession>
<gene>
    <name evidence="6" type="ORF">EV650_5562</name>
</gene>
<dbReference type="Pfam" id="PF00270">
    <property type="entry name" value="DEAD"/>
    <property type="match status" value="1"/>
</dbReference>